<keyword evidence="2" id="KW-1133">Transmembrane helix</keyword>
<dbReference type="AlphaFoldDB" id="A0A553PDB9"/>
<comment type="caution">
    <text evidence="4">The sequence shown here is derived from an EMBL/GenBank/DDBJ whole genome shotgun (WGS) entry which is preliminary data.</text>
</comment>
<dbReference type="Pfam" id="PF00583">
    <property type="entry name" value="Acetyltransf_1"/>
    <property type="match status" value="1"/>
</dbReference>
<evidence type="ECO:0000256" key="2">
    <source>
        <dbReference type="SAM" id="Phobius"/>
    </source>
</evidence>
<feature type="transmembrane region" description="Helical" evidence="2">
    <location>
        <begin position="42"/>
        <end position="63"/>
    </location>
</feature>
<keyword evidence="5" id="KW-1185">Reference proteome</keyword>
<name>A0A553PDB9_TIGCA</name>
<organism evidence="4 5">
    <name type="scientific">Tigriopus californicus</name>
    <name type="common">Marine copepod</name>
    <dbReference type="NCBI Taxonomy" id="6832"/>
    <lineage>
        <taxon>Eukaryota</taxon>
        <taxon>Metazoa</taxon>
        <taxon>Ecdysozoa</taxon>
        <taxon>Arthropoda</taxon>
        <taxon>Crustacea</taxon>
        <taxon>Multicrustacea</taxon>
        <taxon>Hexanauplia</taxon>
        <taxon>Copepoda</taxon>
        <taxon>Harpacticoida</taxon>
        <taxon>Harpacticidae</taxon>
        <taxon>Tigriopus</taxon>
    </lineage>
</organism>
<dbReference type="EMBL" id="VCGU01000005">
    <property type="protein sequence ID" value="TRY75674.1"/>
    <property type="molecule type" value="Genomic_DNA"/>
</dbReference>
<reference evidence="4 5" key="1">
    <citation type="journal article" date="2018" name="Nat. Ecol. Evol.">
        <title>Genomic signatures of mitonuclear coevolution across populations of Tigriopus californicus.</title>
        <authorList>
            <person name="Barreto F.S."/>
            <person name="Watson E.T."/>
            <person name="Lima T.G."/>
            <person name="Willett C.S."/>
            <person name="Edmands S."/>
            <person name="Li W."/>
            <person name="Burton R.S."/>
        </authorList>
    </citation>
    <scope>NUCLEOTIDE SEQUENCE [LARGE SCALE GENOMIC DNA]</scope>
    <source>
        <strain evidence="4 5">San Diego</strain>
    </source>
</reference>
<gene>
    <name evidence="4" type="ORF">TCAL_11609</name>
</gene>
<dbReference type="InterPro" id="IPR016181">
    <property type="entry name" value="Acyl_CoA_acyltransferase"/>
</dbReference>
<protein>
    <recommendedName>
        <fullName evidence="3">N-acetyltransferase domain-containing protein</fullName>
    </recommendedName>
</protein>
<keyword evidence="2" id="KW-0472">Membrane</keyword>
<feature type="transmembrane region" description="Helical" evidence="2">
    <location>
        <begin position="69"/>
        <end position="87"/>
    </location>
</feature>
<sequence length="229" mass="25589">MFLPADLEIRPLRSPDQPEVHRMITSILADTRQLELHQQIKLLFLHPALWIFSGILIAVIGISLDSPPIPTSIVILVVVMMVAKRRFQTYWNAIKPLFDVNSPNLDDSFCTHPSADGFFLVATHRQRIVGTVSVVRTQPTCLRMERLFVHPACRRMGIATQLIQECITRSPKRWGQGLTLTASTASTQMALAKCLGQAGFQEDGHTVMASAYPLEFKTVTVAMLLDNQP</sequence>
<keyword evidence="1" id="KW-0808">Transferase</keyword>
<evidence type="ECO:0000256" key="1">
    <source>
        <dbReference type="ARBA" id="ARBA00022679"/>
    </source>
</evidence>
<dbReference type="InterPro" id="IPR050769">
    <property type="entry name" value="NAT_camello-type"/>
</dbReference>
<dbReference type="InterPro" id="IPR000182">
    <property type="entry name" value="GNAT_dom"/>
</dbReference>
<proteinExistence type="predicted"/>
<dbReference type="GO" id="GO:0008080">
    <property type="term" value="F:N-acetyltransferase activity"/>
    <property type="evidence" value="ECO:0007669"/>
    <property type="project" value="InterPro"/>
</dbReference>
<keyword evidence="2" id="KW-0812">Transmembrane</keyword>
<dbReference type="CDD" id="cd04301">
    <property type="entry name" value="NAT_SF"/>
    <property type="match status" value="1"/>
</dbReference>
<evidence type="ECO:0000313" key="4">
    <source>
        <dbReference type="EMBL" id="TRY75674.1"/>
    </source>
</evidence>
<feature type="domain" description="N-acetyltransferase" evidence="3">
    <location>
        <begin position="77"/>
        <end position="228"/>
    </location>
</feature>
<dbReference type="Gene3D" id="3.40.630.30">
    <property type="match status" value="1"/>
</dbReference>
<dbReference type="PANTHER" id="PTHR13947">
    <property type="entry name" value="GNAT FAMILY N-ACETYLTRANSFERASE"/>
    <property type="match status" value="1"/>
</dbReference>
<dbReference type="PROSITE" id="PS51186">
    <property type="entry name" value="GNAT"/>
    <property type="match status" value="1"/>
</dbReference>
<accession>A0A553PDB9</accession>
<dbReference type="PANTHER" id="PTHR13947:SF37">
    <property type="entry name" value="LD18367P"/>
    <property type="match status" value="1"/>
</dbReference>
<evidence type="ECO:0000259" key="3">
    <source>
        <dbReference type="PROSITE" id="PS51186"/>
    </source>
</evidence>
<dbReference type="Proteomes" id="UP000318571">
    <property type="component" value="Chromosome 2"/>
</dbReference>
<evidence type="ECO:0000313" key="5">
    <source>
        <dbReference type="Proteomes" id="UP000318571"/>
    </source>
</evidence>
<dbReference type="SUPFAM" id="SSF55729">
    <property type="entry name" value="Acyl-CoA N-acyltransferases (Nat)"/>
    <property type="match status" value="1"/>
</dbReference>